<accession>A0A0D6A251</accession>
<dbReference type="SMART" id="SM00829">
    <property type="entry name" value="PKS_ER"/>
    <property type="match status" value="1"/>
</dbReference>
<keyword evidence="2" id="KW-0560">Oxidoreductase</keyword>
<dbReference type="InterPro" id="IPR013149">
    <property type="entry name" value="ADH-like_C"/>
</dbReference>
<dbReference type="Pfam" id="PF08240">
    <property type="entry name" value="ADH_N"/>
    <property type="match status" value="1"/>
</dbReference>
<keyword evidence="5" id="KW-1185">Reference proteome</keyword>
<dbReference type="SUPFAM" id="SSF51735">
    <property type="entry name" value="NAD(P)-binding Rossmann-fold domains"/>
    <property type="match status" value="1"/>
</dbReference>
<dbReference type="InterPro" id="IPR011032">
    <property type="entry name" value="GroES-like_sf"/>
</dbReference>
<feature type="domain" description="Enoyl reductase (ER)" evidence="3">
    <location>
        <begin position="20"/>
        <end position="337"/>
    </location>
</feature>
<dbReference type="SUPFAM" id="SSF50129">
    <property type="entry name" value="GroES-like"/>
    <property type="match status" value="1"/>
</dbReference>
<dbReference type="InterPro" id="IPR036291">
    <property type="entry name" value="NAD(P)-bd_dom_sf"/>
</dbReference>
<evidence type="ECO:0000256" key="2">
    <source>
        <dbReference type="RuleBase" id="RU364000"/>
    </source>
</evidence>
<dbReference type="Pfam" id="PF00107">
    <property type="entry name" value="ADH_zinc_N"/>
    <property type="match status" value="1"/>
</dbReference>
<dbReference type="PANTHER" id="PTHR43482:SF1">
    <property type="entry name" value="PROTEIN AST1-RELATED"/>
    <property type="match status" value="1"/>
</dbReference>
<evidence type="ECO:0000313" key="4">
    <source>
        <dbReference type="EMBL" id="BAQ56903.1"/>
    </source>
</evidence>
<name>A0A0D6A251_9LACO</name>
<dbReference type="GO" id="GO:0016491">
    <property type="term" value="F:oxidoreductase activity"/>
    <property type="evidence" value="ECO:0007669"/>
    <property type="project" value="UniProtKB-KW"/>
</dbReference>
<dbReference type="STRING" id="1600.LBAT_0514"/>
<dbReference type="InterPro" id="IPR052585">
    <property type="entry name" value="Lipid_raft_assoc_Zn_ADH"/>
</dbReference>
<protein>
    <recommendedName>
        <fullName evidence="2">Zinc-type alcohol dehydrogenase-like protein</fullName>
    </recommendedName>
</protein>
<comment type="similarity">
    <text evidence="1 2">Belongs to the zinc-containing alcohol dehydrogenase family. Quinone oxidoreductase subfamily.</text>
</comment>
<evidence type="ECO:0000256" key="1">
    <source>
        <dbReference type="ARBA" id="ARBA00010371"/>
    </source>
</evidence>
<sequence>MKNMKAIGFKEHLPIENEKSLVDINKEIPVVQGHDLLVKVNAVSVNPVDVSVRRNGRGQLKYPKIIGWDAVGTVAQIGNQVTNFKTGDRVWYAGSFIRPGSDEEFQLVDERIVGSAPVNLSDEQAAAIPLVGLTAYESLFEQLPINVKANNHNKVILIINGAGGVASIAVQLAHLAGLKIIATASRLESIKWAKRNGADYIVNHRHDLVKQVRALGFKYVDYILNLQNLDAHWDEIAQLIKPEGFIAATTENHHLIDLQKLTKKKATFAWKWMYTKSYYHTSGMISQSHILTRLAKLYDDKKLKLIDTKHYSPINAKNLRKAHADVETGHMTGKVTLSGW</sequence>
<dbReference type="EMBL" id="AP014808">
    <property type="protein sequence ID" value="BAQ56903.1"/>
    <property type="molecule type" value="Genomic_DNA"/>
</dbReference>
<evidence type="ECO:0000259" key="3">
    <source>
        <dbReference type="SMART" id="SM00829"/>
    </source>
</evidence>
<gene>
    <name evidence="4" type="ORF">LBAT_0514</name>
</gene>
<dbReference type="CDD" id="cd08252">
    <property type="entry name" value="AL_MDR"/>
    <property type="match status" value="1"/>
</dbReference>
<keyword evidence="2" id="KW-0862">Zinc</keyword>
<reference evidence="4 5" key="1">
    <citation type="submission" date="2015-03" db="EMBL/GenBank/DDBJ databases">
        <title>Complete genome sequence of Lactobacillus acetotolerans NBRC 13120.</title>
        <authorList>
            <person name="Toh H."/>
            <person name="Morita H."/>
            <person name="Fujita N."/>
        </authorList>
    </citation>
    <scope>NUCLEOTIDE SEQUENCE [LARGE SCALE GENOMIC DNA]</scope>
    <source>
        <strain evidence="4 5">NBRC 13120</strain>
    </source>
</reference>
<dbReference type="KEGG" id="lae:LBAT_0514"/>
<dbReference type="AlphaFoldDB" id="A0A0D6A251"/>
<dbReference type="PATRIC" id="fig|1600.4.peg.526"/>
<keyword evidence="2" id="KW-0479">Metal-binding</keyword>
<evidence type="ECO:0000313" key="5">
    <source>
        <dbReference type="Proteomes" id="UP000035709"/>
    </source>
</evidence>
<proteinExistence type="inferred from homology"/>
<dbReference type="GO" id="GO:0008270">
    <property type="term" value="F:zinc ion binding"/>
    <property type="evidence" value="ECO:0007669"/>
    <property type="project" value="InterPro"/>
</dbReference>
<dbReference type="Gene3D" id="3.90.180.10">
    <property type="entry name" value="Medium-chain alcohol dehydrogenases, catalytic domain"/>
    <property type="match status" value="1"/>
</dbReference>
<dbReference type="InterPro" id="IPR014182">
    <property type="entry name" value="ADH_Zn_typ-1"/>
</dbReference>
<dbReference type="Gene3D" id="3.40.50.720">
    <property type="entry name" value="NAD(P)-binding Rossmann-like Domain"/>
    <property type="match status" value="1"/>
</dbReference>
<dbReference type="InterPro" id="IPR013154">
    <property type="entry name" value="ADH-like_N"/>
</dbReference>
<organism evidence="4 5">
    <name type="scientific">Lactobacillus acetotolerans</name>
    <dbReference type="NCBI Taxonomy" id="1600"/>
    <lineage>
        <taxon>Bacteria</taxon>
        <taxon>Bacillati</taxon>
        <taxon>Bacillota</taxon>
        <taxon>Bacilli</taxon>
        <taxon>Lactobacillales</taxon>
        <taxon>Lactobacillaceae</taxon>
        <taxon>Lactobacillus</taxon>
    </lineage>
</organism>
<dbReference type="InterPro" id="IPR020843">
    <property type="entry name" value="ER"/>
</dbReference>
<dbReference type="PANTHER" id="PTHR43482">
    <property type="entry name" value="PROTEIN AST1-RELATED"/>
    <property type="match status" value="1"/>
</dbReference>
<dbReference type="NCBIfam" id="TIGR02817">
    <property type="entry name" value="adh_fam_1"/>
    <property type="match status" value="1"/>
</dbReference>
<dbReference type="Proteomes" id="UP000035709">
    <property type="component" value="Chromosome"/>
</dbReference>